<dbReference type="PROSITE" id="PS50294">
    <property type="entry name" value="WD_REPEATS_REGION"/>
    <property type="match status" value="2"/>
</dbReference>
<dbReference type="PROSITE" id="PS50082">
    <property type="entry name" value="WD_REPEATS_2"/>
    <property type="match status" value="5"/>
</dbReference>
<protein>
    <submittedName>
        <fullName evidence="4">Uncharacterized protein</fullName>
    </submittedName>
</protein>
<dbReference type="Pfam" id="PF00400">
    <property type="entry name" value="WD40"/>
    <property type="match status" value="6"/>
</dbReference>
<feature type="repeat" description="WD" evidence="3">
    <location>
        <begin position="172"/>
        <end position="213"/>
    </location>
</feature>
<organism evidence="4 5">
    <name type="scientific">Galerina marginata (strain CBS 339.88)</name>
    <dbReference type="NCBI Taxonomy" id="685588"/>
    <lineage>
        <taxon>Eukaryota</taxon>
        <taxon>Fungi</taxon>
        <taxon>Dikarya</taxon>
        <taxon>Basidiomycota</taxon>
        <taxon>Agaricomycotina</taxon>
        <taxon>Agaricomycetes</taxon>
        <taxon>Agaricomycetidae</taxon>
        <taxon>Agaricales</taxon>
        <taxon>Agaricineae</taxon>
        <taxon>Strophariaceae</taxon>
        <taxon>Galerina</taxon>
    </lineage>
</organism>
<dbReference type="CDD" id="cd00200">
    <property type="entry name" value="WD40"/>
    <property type="match status" value="1"/>
</dbReference>
<dbReference type="InterPro" id="IPR020472">
    <property type="entry name" value="WD40_PAC1"/>
</dbReference>
<keyword evidence="1 3" id="KW-0853">WD repeat</keyword>
<feature type="repeat" description="WD" evidence="3">
    <location>
        <begin position="214"/>
        <end position="253"/>
    </location>
</feature>
<evidence type="ECO:0000313" key="4">
    <source>
        <dbReference type="EMBL" id="KDR77422.1"/>
    </source>
</evidence>
<gene>
    <name evidence="4" type="ORF">GALMADRAFT_138534</name>
</gene>
<feature type="repeat" description="WD" evidence="3">
    <location>
        <begin position="9"/>
        <end position="48"/>
    </location>
</feature>
<dbReference type="STRING" id="685588.A0A067T518"/>
<evidence type="ECO:0000256" key="3">
    <source>
        <dbReference type="PROSITE-ProRule" id="PRU00221"/>
    </source>
</evidence>
<dbReference type="SUPFAM" id="SSF50978">
    <property type="entry name" value="WD40 repeat-like"/>
    <property type="match status" value="1"/>
</dbReference>
<keyword evidence="5" id="KW-1185">Reference proteome</keyword>
<dbReference type="PROSITE" id="PS00678">
    <property type="entry name" value="WD_REPEATS_1"/>
    <property type="match status" value="3"/>
</dbReference>
<dbReference type="PANTHER" id="PTHR19848">
    <property type="entry name" value="WD40 REPEAT PROTEIN"/>
    <property type="match status" value="1"/>
</dbReference>
<evidence type="ECO:0000313" key="5">
    <source>
        <dbReference type="Proteomes" id="UP000027222"/>
    </source>
</evidence>
<name>A0A067T518_GALM3</name>
<dbReference type="InterPro" id="IPR036322">
    <property type="entry name" value="WD40_repeat_dom_sf"/>
</dbReference>
<dbReference type="PANTHER" id="PTHR19848:SF8">
    <property type="entry name" value="F-BOX AND WD REPEAT DOMAIN CONTAINING 7"/>
    <property type="match status" value="1"/>
</dbReference>
<dbReference type="PRINTS" id="PR00320">
    <property type="entry name" value="GPROTEINBRPT"/>
</dbReference>
<dbReference type="Gene3D" id="2.130.10.10">
    <property type="entry name" value="YVTN repeat-like/Quinoprotein amine dehydrogenase"/>
    <property type="match status" value="1"/>
</dbReference>
<dbReference type="OrthoDB" id="190105at2759"/>
<dbReference type="Proteomes" id="UP000027222">
    <property type="component" value="Unassembled WGS sequence"/>
</dbReference>
<dbReference type="EMBL" id="KL142376">
    <property type="protein sequence ID" value="KDR77422.1"/>
    <property type="molecule type" value="Genomic_DNA"/>
</dbReference>
<evidence type="ECO:0000256" key="1">
    <source>
        <dbReference type="ARBA" id="ARBA00022574"/>
    </source>
</evidence>
<dbReference type="AlphaFoldDB" id="A0A067T518"/>
<dbReference type="HOGENOM" id="CLU_000288_103_3_1"/>
<accession>A0A067T518</accession>
<reference evidence="5" key="1">
    <citation type="journal article" date="2014" name="Proc. Natl. Acad. Sci. U.S.A.">
        <title>Extensive sampling of basidiomycete genomes demonstrates inadequacy of the white-rot/brown-rot paradigm for wood decay fungi.</title>
        <authorList>
            <person name="Riley R."/>
            <person name="Salamov A.A."/>
            <person name="Brown D.W."/>
            <person name="Nagy L.G."/>
            <person name="Floudas D."/>
            <person name="Held B.W."/>
            <person name="Levasseur A."/>
            <person name="Lombard V."/>
            <person name="Morin E."/>
            <person name="Otillar R."/>
            <person name="Lindquist E.A."/>
            <person name="Sun H."/>
            <person name="LaButti K.M."/>
            <person name="Schmutz J."/>
            <person name="Jabbour D."/>
            <person name="Luo H."/>
            <person name="Baker S.E."/>
            <person name="Pisabarro A.G."/>
            <person name="Walton J.D."/>
            <person name="Blanchette R.A."/>
            <person name="Henrissat B."/>
            <person name="Martin F."/>
            <person name="Cullen D."/>
            <person name="Hibbett D.S."/>
            <person name="Grigoriev I.V."/>
        </authorList>
    </citation>
    <scope>NUCLEOTIDE SEQUENCE [LARGE SCALE GENOMIC DNA]</scope>
    <source>
        <strain evidence="5">CBS 339.88</strain>
    </source>
</reference>
<evidence type="ECO:0000256" key="2">
    <source>
        <dbReference type="ARBA" id="ARBA00022737"/>
    </source>
</evidence>
<feature type="repeat" description="WD" evidence="3">
    <location>
        <begin position="132"/>
        <end position="163"/>
    </location>
</feature>
<keyword evidence="2" id="KW-0677">Repeat</keyword>
<feature type="repeat" description="WD" evidence="3">
    <location>
        <begin position="254"/>
        <end position="292"/>
    </location>
</feature>
<dbReference type="InterPro" id="IPR019775">
    <property type="entry name" value="WD40_repeat_CS"/>
</dbReference>
<dbReference type="InterPro" id="IPR001680">
    <property type="entry name" value="WD40_rpt"/>
</dbReference>
<dbReference type="SMART" id="SM00320">
    <property type="entry name" value="WD40"/>
    <property type="match status" value="6"/>
</dbReference>
<dbReference type="InterPro" id="IPR015943">
    <property type="entry name" value="WD40/YVTN_repeat-like_dom_sf"/>
</dbReference>
<proteinExistence type="predicted"/>
<sequence length="354" mass="39085">MDGELIHSLVGHEGGIWAIDTFQDILVSGSTDRTVRIWDLSNGRCLHVFAGHTGTVRVLSIVKPELVQIKQDDTVTQERWPKRPLIVTGSRDHSLRVWTLPRPGETEFKSRQVNENSSIDDTGENPYHKLHLEGHELAVRALAGRGRIAVSGSYDFTVGVWDIITGVCKWVLTGHTSKVYDVVLDVDRDQVYSGSMDGTIRIWDIQTGGCRHILTGHTSLVCLLRLSPSYLVSGSADAILCVWHPTSGELHYKLAGHNGAITSFYHDERKVVSGADGTIKLWDIQDGKLFKDIQTGGAGVWQIACSGRSCVAAVNRGNHTFIDVWDFGDDDGHEAEIYSEGPFVDEEEPFVKGL</sequence>